<accession>A0AAV3UH02</accession>
<gene>
    <name evidence="1" type="ORF">GCM10025751_16850</name>
</gene>
<dbReference type="EMBL" id="BAABKX010000001">
    <property type="protein sequence ID" value="GAA5046941.1"/>
    <property type="molecule type" value="Genomic_DNA"/>
</dbReference>
<sequence>MESNGILPCLARTETTFNAPFLAWSMSDNFPGARYSTATLEWAREEHGALGETRIDGERLRARLVSRALSQSLTRLLTLFR</sequence>
<reference evidence="1 2" key="1">
    <citation type="journal article" date="2019" name="Int. J. Syst. Evol. Microbiol.">
        <title>The Global Catalogue of Microorganisms (GCM) 10K type strain sequencing project: providing services to taxonomists for standard genome sequencing and annotation.</title>
        <authorList>
            <consortium name="The Broad Institute Genomics Platform"/>
            <consortium name="The Broad Institute Genome Sequencing Center for Infectious Disease"/>
            <person name="Wu L."/>
            <person name="Ma J."/>
        </authorList>
    </citation>
    <scope>NUCLEOTIDE SEQUENCE [LARGE SCALE GENOMIC DNA]</scope>
    <source>
        <strain evidence="1 2">JCM 17504</strain>
    </source>
</reference>
<proteinExistence type="predicted"/>
<evidence type="ECO:0000313" key="1">
    <source>
        <dbReference type="EMBL" id="GAA5046941.1"/>
    </source>
</evidence>
<evidence type="ECO:0000313" key="2">
    <source>
        <dbReference type="Proteomes" id="UP001501729"/>
    </source>
</evidence>
<dbReference type="AlphaFoldDB" id="A0AAV3UH02"/>
<protein>
    <submittedName>
        <fullName evidence="1">Uncharacterized protein</fullName>
    </submittedName>
</protein>
<organism evidence="1 2">
    <name type="scientific">Haladaptatus pallidirubidus</name>
    <dbReference type="NCBI Taxonomy" id="1008152"/>
    <lineage>
        <taxon>Archaea</taxon>
        <taxon>Methanobacteriati</taxon>
        <taxon>Methanobacteriota</taxon>
        <taxon>Stenosarchaea group</taxon>
        <taxon>Halobacteria</taxon>
        <taxon>Halobacteriales</taxon>
        <taxon>Haladaptataceae</taxon>
        <taxon>Haladaptatus</taxon>
    </lineage>
</organism>
<keyword evidence="2" id="KW-1185">Reference proteome</keyword>
<name>A0AAV3UH02_9EURY</name>
<dbReference type="Proteomes" id="UP001501729">
    <property type="component" value="Unassembled WGS sequence"/>
</dbReference>
<comment type="caution">
    <text evidence="1">The sequence shown here is derived from an EMBL/GenBank/DDBJ whole genome shotgun (WGS) entry which is preliminary data.</text>
</comment>